<evidence type="ECO:0000256" key="1">
    <source>
        <dbReference type="ARBA" id="ARBA00004651"/>
    </source>
</evidence>
<evidence type="ECO:0000256" key="3">
    <source>
        <dbReference type="ARBA" id="ARBA00022692"/>
    </source>
</evidence>
<feature type="transmembrane region" description="Helical" evidence="6">
    <location>
        <begin position="126"/>
        <end position="146"/>
    </location>
</feature>
<feature type="transmembrane region" description="Helical" evidence="6">
    <location>
        <begin position="370"/>
        <end position="389"/>
    </location>
</feature>
<dbReference type="EMBL" id="FRAN01000002">
    <property type="protein sequence ID" value="SHK45403.1"/>
    <property type="molecule type" value="Genomic_DNA"/>
</dbReference>
<gene>
    <name evidence="8" type="ORF">SAMN05444342_1311</name>
    <name evidence="7" type="ORF">ZOD2009_04637</name>
</gene>
<dbReference type="CDD" id="cd13128">
    <property type="entry name" value="MATE_Wzx_like"/>
    <property type="match status" value="1"/>
</dbReference>
<evidence type="ECO:0000256" key="6">
    <source>
        <dbReference type="SAM" id="Phobius"/>
    </source>
</evidence>
<dbReference type="OrthoDB" id="202076at2157"/>
<evidence type="ECO:0000256" key="4">
    <source>
        <dbReference type="ARBA" id="ARBA00022989"/>
    </source>
</evidence>
<accession>E7QQ57</accession>
<dbReference type="InterPro" id="IPR002797">
    <property type="entry name" value="Polysacc_synth"/>
</dbReference>
<feature type="transmembrane region" description="Helical" evidence="6">
    <location>
        <begin position="93"/>
        <end position="114"/>
    </location>
</feature>
<name>E7QQ57_HALPU</name>
<evidence type="ECO:0000313" key="10">
    <source>
        <dbReference type="Proteomes" id="UP000184203"/>
    </source>
</evidence>
<feature type="transmembrane region" description="Helical" evidence="6">
    <location>
        <begin position="153"/>
        <end position="175"/>
    </location>
</feature>
<sequence>MDAKSFARGFKATLGARTIHIASNGLLVLVLTRFLLTPTEYGILGSALAVFGVAGLFADLGTSKSAARYVTEYRENDPGQVPYVLRAALRYRLAAVVVVAAAFTLFSGTIARLVNQPDLAPLMTFGGAYIAFYSLSTFAVVVFQGFNKVTWSAVTRATGSASLIVFVVVGVLVFGGAGGALLGYVVSYGLATVVGLGVLYWKFYATIDSADAPDDGLSRRVLRYSVPLTATQGANVLDKRIDTILVGAIVGPVAVSYYYLAKNIATFIQAPAASLGFTISPTYGEQKAEDARTAAARLYETTFRHTLLLYVPAAAGLVLVAGPAVTLVFGDKYAGAVPVVQVFSGYVVLEAVTLITSDALDYLGRARERAWAKGATSAANFALNLVLIPSLGAVGAAWATVATHSVYVLVNLYVVHHELDLSVSRLLRHVAFVFGITLAMSAVVFAALPFVSGPLSLVAVVLLGGAVWAGLATVSGLLDLRRVVAVLS</sequence>
<dbReference type="PANTHER" id="PTHR30250:SF11">
    <property type="entry name" value="O-ANTIGEN TRANSPORTER-RELATED"/>
    <property type="match status" value="1"/>
</dbReference>
<reference evidence="8" key="2">
    <citation type="submission" date="2016-11" db="EMBL/GenBank/DDBJ databases">
        <authorList>
            <person name="Jaros S."/>
            <person name="Januszkiewicz K."/>
            <person name="Wedrychowicz H."/>
        </authorList>
    </citation>
    <scope>NUCLEOTIDE SEQUENCE [LARGE SCALE GENOMIC DNA]</scope>
    <source>
        <strain evidence="8">DX253</strain>
    </source>
</reference>
<feature type="transmembrane region" description="Helical" evidence="6">
    <location>
        <begin position="12"/>
        <end position="35"/>
    </location>
</feature>
<feature type="transmembrane region" description="Helical" evidence="6">
    <location>
        <begin position="426"/>
        <end position="451"/>
    </location>
</feature>
<feature type="transmembrane region" description="Helical" evidence="6">
    <location>
        <begin position="342"/>
        <end position="363"/>
    </location>
</feature>
<evidence type="ECO:0000313" key="9">
    <source>
        <dbReference type="Proteomes" id="UP000003751"/>
    </source>
</evidence>
<dbReference type="Pfam" id="PF01943">
    <property type="entry name" value="Polysacc_synt"/>
    <property type="match status" value="1"/>
</dbReference>
<proteinExistence type="predicted"/>
<feature type="transmembrane region" description="Helical" evidence="6">
    <location>
        <begin position="307"/>
        <end position="330"/>
    </location>
</feature>
<keyword evidence="5 6" id="KW-0472">Membrane</keyword>
<dbReference type="AlphaFoldDB" id="E7QQ57"/>
<dbReference type="Proteomes" id="UP000003751">
    <property type="component" value="Unassembled WGS sequence"/>
</dbReference>
<evidence type="ECO:0000256" key="5">
    <source>
        <dbReference type="ARBA" id="ARBA00023136"/>
    </source>
</evidence>
<organism evidence="7 9">
    <name type="scientific">Haladaptatus paucihalophilus DX253</name>
    <dbReference type="NCBI Taxonomy" id="797209"/>
    <lineage>
        <taxon>Archaea</taxon>
        <taxon>Methanobacteriati</taxon>
        <taxon>Methanobacteriota</taxon>
        <taxon>Stenosarchaea group</taxon>
        <taxon>Halobacteria</taxon>
        <taxon>Halobacteriales</taxon>
        <taxon>Haladaptataceae</taxon>
        <taxon>Haladaptatus</taxon>
    </lineage>
</organism>
<evidence type="ECO:0000313" key="8">
    <source>
        <dbReference type="EMBL" id="SHK45403.1"/>
    </source>
</evidence>
<keyword evidence="4 6" id="KW-1133">Transmembrane helix</keyword>
<dbReference type="PATRIC" id="fig|797209.4.peg.917"/>
<keyword evidence="3 6" id="KW-0812">Transmembrane</keyword>
<dbReference type="GO" id="GO:0005886">
    <property type="term" value="C:plasma membrane"/>
    <property type="evidence" value="ECO:0007669"/>
    <property type="project" value="UniProtKB-SubCell"/>
</dbReference>
<dbReference type="Proteomes" id="UP000184203">
    <property type="component" value="Unassembled WGS sequence"/>
</dbReference>
<evidence type="ECO:0000313" key="7">
    <source>
        <dbReference type="EMBL" id="EFW93121.1"/>
    </source>
</evidence>
<keyword evidence="2" id="KW-1003">Cell membrane</keyword>
<keyword evidence="10" id="KW-1185">Reference proteome</keyword>
<dbReference type="InterPro" id="IPR050833">
    <property type="entry name" value="Poly_Biosynth_Transport"/>
</dbReference>
<reference evidence="10" key="3">
    <citation type="submission" date="2016-11" db="EMBL/GenBank/DDBJ databases">
        <authorList>
            <person name="Varghese N."/>
            <person name="Submissions S."/>
        </authorList>
    </citation>
    <scope>NUCLEOTIDE SEQUENCE [LARGE SCALE GENOMIC DNA]</scope>
    <source>
        <strain evidence="10">DX253</strain>
    </source>
</reference>
<dbReference type="PANTHER" id="PTHR30250">
    <property type="entry name" value="PST FAMILY PREDICTED COLANIC ACID TRANSPORTER"/>
    <property type="match status" value="1"/>
</dbReference>
<dbReference type="EMBL" id="AEMG01000004">
    <property type="protein sequence ID" value="EFW93121.1"/>
    <property type="molecule type" value="Genomic_DNA"/>
</dbReference>
<protein>
    <submittedName>
        <fullName evidence="8">Membrane protein involved in the export of O-antigen and teichoic acid</fullName>
    </submittedName>
    <submittedName>
        <fullName evidence="7">Polysaccharide biosynthesis protein</fullName>
    </submittedName>
</protein>
<dbReference type="RefSeq" id="WP_007977507.1">
    <property type="nucleotide sequence ID" value="NZ_AEMG01000004.1"/>
</dbReference>
<reference evidence="7 9" key="1">
    <citation type="journal article" date="2014" name="ISME J.">
        <title>Trehalose/2-sulfotrehalose biosynthesis and glycine-betaine uptake are widely spread mechanisms for osmoadaptation in the Halobacteriales.</title>
        <authorList>
            <person name="Youssef N.H."/>
            <person name="Savage-Ashlock K.N."/>
            <person name="McCully A.L."/>
            <person name="Luedtke B."/>
            <person name="Shaw E.I."/>
            <person name="Hoff W.D."/>
            <person name="Elshahed M.S."/>
        </authorList>
    </citation>
    <scope>NUCLEOTIDE SEQUENCE [LARGE SCALE GENOMIC DNA]</scope>
    <source>
        <strain evidence="7 9">DX253</strain>
    </source>
</reference>
<evidence type="ECO:0000256" key="2">
    <source>
        <dbReference type="ARBA" id="ARBA00022475"/>
    </source>
</evidence>
<feature type="transmembrane region" description="Helical" evidence="6">
    <location>
        <begin position="457"/>
        <end position="478"/>
    </location>
</feature>
<feature type="transmembrane region" description="Helical" evidence="6">
    <location>
        <begin position="41"/>
        <end position="58"/>
    </location>
</feature>
<dbReference type="eggNOG" id="arCOG02209">
    <property type="taxonomic scope" value="Archaea"/>
</dbReference>
<dbReference type="STRING" id="797209.GCA_000376445_01042"/>
<comment type="subcellular location">
    <subcellularLocation>
        <location evidence="1">Cell membrane</location>
        <topology evidence="1">Multi-pass membrane protein</topology>
    </subcellularLocation>
</comment>